<dbReference type="Gene3D" id="3.40.960.10">
    <property type="entry name" value="VSR Endonuclease"/>
    <property type="match status" value="1"/>
</dbReference>
<gene>
    <name evidence="8" type="ORF">B0I29_12477</name>
</gene>
<dbReference type="Proteomes" id="UP000249341">
    <property type="component" value="Unassembled WGS sequence"/>
</dbReference>
<evidence type="ECO:0000256" key="4">
    <source>
        <dbReference type="ARBA" id="ARBA00022801"/>
    </source>
</evidence>
<accession>A0A327Z2P9</accession>
<sequence>MSDELEMPSGRWADKAPPLRAWKGPAGLPRAVRSAEQDKASGGRIRRTVDVGDGVTACASIELKVLPNTRRIRAYLRWSFKGKTVEKYVGEVSETTRTRNLEAAWRLVFDQRLVIVSEKPAGSWASSPSVRSVMKANRARDTKPELALRSAVHKLGLRYRVDVAPLKGLRRRADLVFTHAKVAVFSDGCYWHGCPEHHRPSHKNSNFWKEKISGNKDRDRDTDAQLADHGWLAVRVWEHEEVEAAANRIARVVRDRAGR</sequence>
<keyword evidence="2 8" id="KW-0255">Endonuclease</keyword>
<dbReference type="GO" id="GO:0004519">
    <property type="term" value="F:endonuclease activity"/>
    <property type="evidence" value="ECO:0007669"/>
    <property type="project" value="UniProtKB-KW"/>
</dbReference>
<dbReference type="NCBIfam" id="TIGR00632">
    <property type="entry name" value="vsr"/>
    <property type="match status" value="1"/>
</dbReference>
<evidence type="ECO:0000313" key="9">
    <source>
        <dbReference type="Proteomes" id="UP000249341"/>
    </source>
</evidence>
<keyword evidence="1" id="KW-0540">Nuclease</keyword>
<evidence type="ECO:0000313" key="8">
    <source>
        <dbReference type="EMBL" id="RAK27190.1"/>
    </source>
</evidence>
<protein>
    <submittedName>
        <fullName evidence="8">T/G mismatch-specific endonuclease</fullName>
    </submittedName>
</protein>
<name>A0A327Z2P9_9ACTN</name>
<evidence type="ECO:0000256" key="6">
    <source>
        <dbReference type="ARBA" id="ARBA00029466"/>
    </source>
</evidence>
<evidence type="ECO:0000256" key="2">
    <source>
        <dbReference type="ARBA" id="ARBA00022759"/>
    </source>
</evidence>
<evidence type="ECO:0000256" key="3">
    <source>
        <dbReference type="ARBA" id="ARBA00022763"/>
    </source>
</evidence>
<evidence type="ECO:0000256" key="7">
    <source>
        <dbReference type="SAM" id="MobiDB-lite"/>
    </source>
</evidence>
<dbReference type="Pfam" id="PF03852">
    <property type="entry name" value="Vsr"/>
    <property type="match status" value="1"/>
</dbReference>
<comment type="caution">
    <text evidence="8">The sequence shown here is derived from an EMBL/GenBank/DDBJ whole genome shotgun (WGS) entry which is preliminary data.</text>
</comment>
<proteinExistence type="inferred from homology"/>
<comment type="similarity">
    <text evidence="6">Belongs to the Vsr family.</text>
</comment>
<keyword evidence="4" id="KW-0378">Hydrolase</keyword>
<dbReference type="AlphaFoldDB" id="A0A327Z2P9"/>
<dbReference type="GO" id="GO:0016787">
    <property type="term" value="F:hydrolase activity"/>
    <property type="evidence" value="ECO:0007669"/>
    <property type="project" value="UniProtKB-KW"/>
</dbReference>
<keyword evidence="9" id="KW-1185">Reference proteome</keyword>
<dbReference type="InterPro" id="IPR004603">
    <property type="entry name" value="DNA_mismatch_endonuc_vsr"/>
</dbReference>
<dbReference type="CDD" id="cd00221">
    <property type="entry name" value="Vsr"/>
    <property type="match status" value="1"/>
</dbReference>
<dbReference type="GO" id="GO:0006298">
    <property type="term" value="P:mismatch repair"/>
    <property type="evidence" value="ECO:0007669"/>
    <property type="project" value="InterPro"/>
</dbReference>
<organism evidence="8 9">
    <name type="scientific">Actinoplanes lutulentus</name>
    <dbReference type="NCBI Taxonomy" id="1287878"/>
    <lineage>
        <taxon>Bacteria</taxon>
        <taxon>Bacillati</taxon>
        <taxon>Actinomycetota</taxon>
        <taxon>Actinomycetes</taxon>
        <taxon>Micromonosporales</taxon>
        <taxon>Micromonosporaceae</taxon>
        <taxon>Actinoplanes</taxon>
    </lineage>
</organism>
<dbReference type="InterPro" id="IPR011335">
    <property type="entry name" value="Restrct_endonuc-II-like"/>
</dbReference>
<dbReference type="SUPFAM" id="SSF52980">
    <property type="entry name" value="Restriction endonuclease-like"/>
    <property type="match status" value="1"/>
</dbReference>
<evidence type="ECO:0000256" key="5">
    <source>
        <dbReference type="ARBA" id="ARBA00023204"/>
    </source>
</evidence>
<keyword evidence="3" id="KW-0227">DNA damage</keyword>
<keyword evidence="5" id="KW-0234">DNA repair</keyword>
<feature type="region of interest" description="Disordered" evidence="7">
    <location>
        <begin position="197"/>
        <end position="222"/>
    </location>
</feature>
<reference evidence="8 9" key="1">
    <citation type="submission" date="2018-06" db="EMBL/GenBank/DDBJ databases">
        <title>Genomic Encyclopedia of Type Strains, Phase III (KMG-III): the genomes of soil and plant-associated and newly described type strains.</title>
        <authorList>
            <person name="Whitman W."/>
        </authorList>
    </citation>
    <scope>NUCLEOTIDE SEQUENCE [LARGE SCALE GENOMIC DNA]</scope>
    <source>
        <strain evidence="8 9">CGMCC 4.7090</strain>
    </source>
</reference>
<feature type="compositionally biased region" description="Basic and acidic residues" evidence="7">
    <location>
        <begin position="208"/>
        <end position="222"/>
    </location>
</feature>
<evidence type="ECO:0000256" key="1">
    <source>
        <dbReference type="ARBA" id="ARBA00022722"/>
    </source>
</evidence>
<dbReference type="EMBL" id="QLMJ01000024">
    <property type="protein sequence ID" value="RAK27190.1"/>
    <property type="molecule type" value="Genomic_DNA"/>
</dbReference>